<dbReference type="SMART" id="SM00184">
    <property type="entry name" value="RING"/>
    <property type="match status" value="1"/>
</dbReference>
<evidence type="ECO:0000256" key="1">
    <source>
        <dbReference type="PROSITE-ProRule" id="PRU00175"/>
    </source>
</evidence>
<evidence type="ECO:0000259" key="2">
    <source>
        <dbReference type="PROSITE" id="PS50089"/>
    </source>
</evidence>
<gene>
    <name evidence="3" type="ORF">KVV02_002041</name>
</gene>
<protein>
    <recommendedName>
        <fullName evidence="2">RING-type domain-containing protein</fullName>
    </recommendedName>
</protein>
<reference evidence="3" key="1">
    <citation type="submission" date="2021-07" db="EMBL/GenBank/DDBJ databases">
        <title>Draft genome of Mortierella alpina, strain LL118, isolated from an aspen leaf litter sample.</title>
        <authorList>
            <person name="Yang S."/>
            <person name="Vinatzer B.A."/>
        </authorList>
    </citation>
    <scope>NUCLEOTIDE SEQUENCE</scope>
    <source>
        <strain evidence="3">LL118</strain>
    </source>
</reference>
<dbReference type="InterPro" id="IPR001841">
    <property type="entry name" value="Znf_RING"/>
</dbReference>
<dbReference type="EMBL" id="JAIFTL010000046">
    <property type="protein sequence ID" value="KAG9325187.1"/>
    <property type="molecule type" value="Genomic_DNA"/>
</dbReference>
<dbReference type="GO" id="GO:0008270">
    <property type="term" value="F:zinc ion binding"/>
    <property type="evidence" value="ECO:0007669"/>
    <property type="project" value="UniProtKB-KW"/>
</dbReference>
<keyword evidence="1" id="KW-0479">Metal-binding</keyword>
<dbReference type="PANTHER" id="PTHR22765:SF434">
    <property type="entry name" value="GB|AAD18119.1-RELATED"/>
    <property type="match status" value="1"/>
</dbReference>
<dbReference type="Pfam" id="PF13639">
    <property type="entry name" value="zf-RING_2"/>
    <property type="match status" value="1"/>
</dbReference>
<evidence type="ECO:0000313" key="3">
    <source>
        <dbReference type="EMBL" id="KAG9325187.1"/>
    </source>
</evidence>
<organism evidence="3 4">
    <name type="scientific">Mortierella alpina</name>
    <name type="common">Oleaginous fungus</name>
    <name type="synonym">Mortierella renispora</name>
    <dbReference type="NCBI Taxonomy" id="64518"/>
    <lineage>
        <taxon>Eukaryota</taxon>
        <taxon>Fungi</taxon>
        <taxon>Fungi incertae sedis</taxon>
        <taxon>Mucoromycota</taxon>
        <taxon>Mortierellomycotina</taxon>
        <taxon>Mortierellomycetes</taxon>
        <taxon>Mortierellales</taxon>
        <taxon>Mortierellaceae</taxon>
        <taxon>Mortierella</taxon>
    </lineage>
</organism>
<dbReference type="InterPro" id="IPR051826">
    <property type="entry name" value="E3_ubiquitin-ligase_domain"/>
</dbReference>
<feature type="domain" description="RING-type" evidence="2">
    <location>
        <begin position="174"/>
        <end position="214"/>
    </location>
</feature>
<dbReference type="GO" id="GO:0006511">
    <property type="term" value="P:ubiquitin-dependent protein catabolic process"/>
    <property type="evidence" value="ECO:0007669"/>
    <property type="project" value="TreeGrafter"/>
</dbReference>
<dbReference type="AlphaFoldDB" id="A0A9P8A6C8"/>
<comment type="caution">
    <text evidence="3">The sequence shown here is derived from an EMBL/GenBank/DDBJ whole genome shotgun (WGS) entry which is preliminary data.</text>
</comment>
<keyword evidence="1" id="KW-0863">Zinc-finger</keyword>
<dbReference type="SUPFAM" id="SSF57850">
    <property type="entry name" value="RING/U-box"/>
    <property type="match status" value="1"/>
</dbReference>
<dbReference type="Gene3D" id="3.30.40.10">
    <property type="entry name" value="Zinc/RING finger domain, C3HC4 (zinc finger)"/>
    <property type="match status" value="1"/>
</dbReference>
<dbReference type="GO" id="GO:0061630">
    <property type="term" value="F:ubiquitin protein ligase activity"/>
    <property type="evidence" value="ECO:0007669"/>
    <property type="project" value="TreeGrafter"/>
</dbReference>
<sequence length="238" mass="26013">MAPAAAYLSARILTVGGVALLLLGLCSRQQHHQDMQRVVFVQTRVLDQSSINKAFPIRMWPSQERLMQGDERRVRAIEGAEASPKVTTATKNGPATLKEQWSTSRKDCRLLFKGLLPGSAAAAAAASRSSSNNDTSVIPEGSIQLSSIPSACHGTRLDATEQACGFEGPQDFCCSICLAEYLYEDRLRILPCGHEYHADYIWLMYKSTRCPLCKRDLLEDVGTSPPASTWPATPTTVP</sequence>
<evidence type="ECO:0000313" key="4">
    <source>
        <dbReference type="Proteomes" id="UP000717515"/>
    </source>
</evidence>
<proteinExistence type="predicted"/>
<dbReference type="PANTHER" id="PTHR22765">
    <property type="entry name" value="RING FINGER AND PROTEASE ASSOCIATED DOMAIN-CONTAINING"/>
    <property type="match status" value="1"/>
</dbReference>
<dbReference type="PROSITE" id="PS50089">
    <property type="entry name" value="ZF_RING_2"/>
    <property type="match status" value="1"/>
</dbReference>
<dbReference type="Proteomes" id="UP000717515">
    <property type="component" value="Unassembled WGS sequence"/>
</dbReference>
<dbReference type="InterPro" id="IPR013083">
    <property type="entry name" value="Znf_RING/FYVE/PHD"/>
</dbReference>
<keyword evidence="1" id="KW-0862">Zinc</keyword>
<name>A0A9P8A6C8_MORAP</name>
<accession>A0A9P8A6C8</accession>